<dbReference type="Proteomes" id="UP000053557">
    <property type="component" value="Unassembled WGS sequence"/>
</dbReference>
<organism evidence="6 7">
    <name type="scientific">Ferroacidibacillus organovorans</name>
    <dbReference type="NCBI Taxonomy" id="1765683"/>
    <lineage>
        <taxon>Bacteria</taxon>
        <taxon>Bacillati</taxon>
        <taxon>Bacillota</taxon>
        <taxon>Bacilli</taxon>
        <taxon>Bacillales</taxon>
        <taxon>Alicyclobacillaceae</taxon>
        <taxon>Ferroacidibacillus</taxon>
    </lineage>
</organism>
<dbReference type="GO" id="GO:0009055">
    <property type="term" value="F:electron transfer activity"/>
    <property type="evidence" value="ECO:0007669"/>
    <property type="project" value="InterPro"/>
</dbReference>
<feature type="transmembrane region" description="Helical" evidence="4">
    <location>
        <begin position="7"/>
        <end position="32"/>
    </location>
</feature>
<feature type="binding site" evidence="3">
    <location>
        <position position="144"/>
    </location>
    <ligand>
        <name>Cu cation</name>
        <dbReference type="ChEBI" id="CHEBI:23378"/>
    </ligand>
</feature>
<dbReference type="InterPro" id="IPR033138">
    <property type="entry name" value="Cu_oxidase_CS"/>
</dbReference>
<feature type="binding site" evidence="3">
    <location>
        <position position="213"/>
    </location>
    <ligand>
        <name>Cu cation</name>
        <dbReference type="ChEBI" id="CHEBI:23378"/>
    </ligand>
</feature>
<dbReference type="SUPFAM" id="SSF49503">
    <property type="entry name" value="Cupredoxins"/>
    <property type="match status" value="1"/>
</dbReference>
<sequence length="220" mass="23725">MKMGRSIWLWGLIALAGFIVLAGVFMVAFRMYSGQGYGGMMGGGYAATGPIGSSVGGVTRRTSWLSSAKLATTIRAGEQAARIDKKTNRIVYRGKNVNLVALASPHGVPNMTFEVDGLVNPTLVVPAHARITIELVNTDWGYMHGFEVTETPPPYSSMVMMGIQNDFILMPLPPRTTQNLQTAQYAIRTETLTLPAGTYHYLCPVPGHAAAGMYGRLIVT</sequence>
<dbReference type="Gene3D" id="2.60.40.420">
    <property type="entry name" value="Cupredoxins - blue copper proteins"/>
    <property type="match status" value="1"/>
</dbReference>
<dbReference type="PROSITE" id="PS00079">
    <property type="entry name" value="MULTICOPPER_OXIDASE1"/>
    <property type="match status" value="1"/>
</dbReference>
<comment type="caution">
    <text evidence="6">The sequence shown here is derived from an EMBL/GenBank/DDBJ whole genome shotgun (WGS) entry which is preliminary data.</text>
</comment>
<dbReference type="EMBL" id="LPVJ01000003">
    <property type="protein sequence ID" value="KUO97244.1"/>
    <property type="molecule type" value="Genomic_DNA"/>
</dbReference>
<keyword evidence="4" id="KW-1133">Transmembrane helix</keyword>
<protein>
    <recommendedName>
        <fullName evidence="5">Sulfocyanin-like C-terminal domain-containing protein</fullName>
    </recommendedName>
</protein>
<evidence type="ECO:0000313" key="7">
    <source>
        <dbReference type="Proteomes" id="UP000053557"/>
    </source>
</evidence>
<evidence type="ECO:0000259" key="5">
    <source>
        <dbReference type="Pfam" id="PF06525"/>
    </source>
</evidence>
<evidence type="ECO:0000256" key="4">
    <source>
        <dbReference type="SAM" id="Phobius"/>
    </source>
</evidence>
<dbReference type="PRINTS" id="PR00158">
    <property type="entry name" value="RUSTICYANIN"/>
</dbReference>
<feature type="domain" description="Sulfocyanin-like C-terminal" evidence="5">
    <location>
        <begin position="110"/>
        <end position="219"/>
    </location>
</feature>
<dbReference type="Pfam" id="PF06525">
    <property type="entry name" value="SoxE"/>
    <property type="match status" value="1"/>
</dbReference>
<dbReference type="InterPro" id="IPR008972">
    <property type="entry name" value="Cupredoxin"/>
</dbReference>
<proteinExistence type="predicted"/>
<gene>
    <name evidence="6" type="ORF">ATW55_11660</name>
</gene>
<dbReference type="AlphaFoldDB" id="A0A101XTL8"/>
<keyword evidence="4" id="KW-0812">Transmembrane</keyword>
<keyword evidence="4" id="KW-0472">Membrane</keyword>
<dbReference type="InterPro" id="IPR028871">
    <property type="entry name" value="BlueCu_1_BS"/>
</dbReference>
<keyword evidence="1 3" id="KW-0479">Metal-binding</keyword>
<evidence type="ECO:0000256" key="3">
    <source>
        <dbReference type="PIRSR" id="PIRSR601243-1"/>
    </source>
</evidence>
<keyword evidence="7" id="KW-1185">Reference proteome</keyword>
<accession>A0A101XTL8</accession>
<evidence type="ECO:0000256" key="2">
    <source>
        <dbReference type="ARBA" id="ARBA00023008"/>
    </source>
</evidence>
<dbReference type="InterPro" id="IPR049544">
    <property type="entry name" value="SoxE-like_C"/>
</dbReference>
<dbReference type="GO" id="GO:0005507">
    <property type="term" value="F:copper ion binding"/>
    <property type="evidence" value="ECO:0007669"/>
    <property type="project" value="InterPro"/>
</dbReference>
<dbReference type="PROSITE" id="PS00196">
    <property type="entry name" value="COPPER_BLUE"/>
    <property type="match status" value="1"/>
</dbReference>
<name>A0A101XTL8_9BACL</name>
<reference evidence="6 7" key="1">
    <citation type="submission" date="2015-12" db="EMBL/GenBank/DDBJ databases">
        <title>Draft genome sequence of Acidibacillus ferrooxidans ITV001, isolated from a chalcopyrite acid mine drainage site in Brazil.</title>
        <authorList>
            <person name="Dall'Agnol H."/>
            <person name="Nancucheo I."/>
            <person name="Johnson B."/>
            <person name="Oliveira R."/>
            <person name="Leite L."/>
            <person name="Pylro V."/>
            <person name="Nunes G.L."/>
            <person name="Tzotzos G."/>
            <person name="Fernandes G.R."/>
            <person name="Dutra J."/>
            <person name="Orellana S.C."/>
            <person name="Oliveira G."/>
        </authorList>
    </citation>
    <scope>NUCLEOTIDE SEQUENCE [LARGE SCALE GENOMIC DNA]</scope>
    <source>
        <strain evidence="7">ITV01</strain>
    </source>
</reference>
<feature type="binding site" evidence="3">
    <location>
        <position position="203"/>
    </location>
    <ligand>
        <name>Cu cation</name>
        <dbReference type="ChEBI" id="CHEBI:23378"/>
    </ligand>
</feature>
<comment type="cofactor">
    <cofactor evidence="3">
        <name>Cu cation</name>
        <dbReference type="ChEBI" id="CHEBI:23378"/>
    </cofactor>
    <text evidence="3">Binds 1 copper ion per subunit.</text>
</comment>
<evidence type="ECO:0000256" key="1">
    <source>
        <dbReference type="ARBA" id="ARBA00022723"/>
    </source>
</evidence>
<feature type="binding site" evidence="3">
    <location>
        <position position="208"/>
    </location>
    <ligand>
        <name>Cu cation</name>
        <dbReference type="ChEBI" id="CHEBI:23378"/>
    </ligand>
</feature>
<dbReference type="OrthoDB" id="9816061at2"/>
<keyword evidence="2 3" id="KW-0186">Copper</keyword>
<evidence type="ECO:0000313" key="6">
    <source>
        <dbReference type="EMBL" id="KUO97244.1"/>
    </source>
</evidence>
<dbReference type="InterPro" id="IPR001243">
    <property type="entry name" value="Rusticyanin"/>
</dbReference>